<dbReference type="Pfam" id="PF09084">
    <property type="entry name" value="NMT1"/>
    <property type="match status" value="1"/>
</dbReference>
<dbReference type="InterPro" id="IPR015168">
    <property type="entry name" value="SsuA/THI5"/>
</dbReference>
<evidence type="ECO:0000313" key="3">
    <source>
        <dbReference type="EMBL" id="MFB9840083.1"/>
    </source>
</evidence>
<keyword evidence="1" id="KW-0732">Signal</keyword>
<dbReference type="Gene3D" id="3.40.190.10">
    <property type="entry name" value="Periplasmic binding protein-like II"/>
    <property type="match status" value="2"/>
</dbReference>
<evidence type="ECO:0000256" key="1">
    <source>
        <dbReference type="SAM" id="SignalP"/>
    </source>
</evidence>
<organism evidence="3 4">
    <name type="scientific">Actinoallomurus acaciae</name>
    <dbReference type="NCBI Taxonomy" id="502577"/>
    <lineage>
        <taxon>Bacteria</taxon>
        <taxon>Bacillati</taxon>
        <taxon>Actinomycetota</taxon>
        <taxon>Actinomycetes</taxon>
        <taxon>Streptosporangiales</taxon>
        <taxon>Thermomonosporaceae</taxon>
        <taxon>Actinoallomurus</taxon>
    </lineage>
</organism>
<dbReference type="RefSeq" id="WP_378213296.1">
    <property type="nucleotide sequence ID" value="NZ_JBHLZP010000916.1"/>
</dbReference>
<sequence>MRTPRWITLAALAATAALTAACGASNASSSFTLRLAGIGPGNRLSGAFGYLQSKGRLLPLLRAAGVKDVKIYTFPNGPDLNQALAGNALDVAIYGDTPALVARGAGRPTRLLGIAGIDTDADIIARKGGPAALRDLRGKKIAVQTGSYMHRYLLGALADAHVAPVKIVHVYQTDLDAPLARGDIDAAAVTPPYAEEYRRKGYQIIDVASRDHPDYRGTGAAVATARFLKAHPDFVAVWDRAQAEAVRAAKANWADYLSFSAVVTHFPADITKQVTLPDQLNAEPFPAAGLKLLNGTQRFLVQEKFIKRNFSIDDWIITAKGK</sequence>
<feature type="signal peptide" evidence="1">
    <location>
        <begin position="1"/>
        <end position="27"/>
    </location>
</feature>
<reference evidence="3 4" key="1">
    <citation type="submission" date="2024-09" db="EMBL/GenBank/DDBJ databases">
        <authorList>
            <person name="Sun Q."/>
            <person name="Mori K."/>
        </authorList>
    </citation>
    <scope>NUCLEOTIDE SEQUENCE [LARGE SCALE GENOMIC DNA]</scope>
    <source>
        <strain evidence="3 4">TBRC 0563</strain>
    </source>
</reference>
<name>A0ABV5YYC2_9ACTN</name>
<dbReference type="EMBL" id="JBHLZP010000916">
    <property type="protein sequence ID" value="MFB9840083.1"/>
    <property type="molecule type" value="Genomic_DNA"/>
</dbReference>
<dbReference type="PROSITE" id="PS51257">
    <property type="entry name" value="PROKAR_LIPOPROTEIN"/>
    <property type="match status" value="1"/>
</dbReference>
<accession>A0ABV5YYC2</accession>
<evidence type="ECO:0000313" key="4">
    <source>
        <dbReference type="Proteomes" id="UP001589627"/>
    </source>
</evidence>
<evidence type="ECO:0000259" key="2">
    <source>
        <dbReference type="Pfam" id="PF09084"/>
    </source>
</evidence>
<feature type="chain" id="PRO_5046790655" evidence="1">
    <location>
        <begin position="28"/>
        <end position="322"/>
    </location>
</feature>
<keyword evidence="4" id="KW-1185">Reference proteome</keyword>
<dbReference type="Proteomes" id="UP001589627">
    <property type="component" value="Unassembled WGS sequence"/>
</dbReference>
<proteinExistence type="predicted"/>
<protein>
    <submittedName>
        <fullName evidence="3">ABC transporter substrate-binding protein</fullName>
    </submittedName>
</protein>
<comment type="caution">
    <text evidence="3">The sequence shown here is derived from an EMBL/GenBank/DDBJ whole genome shotgun (WGS) entry which is preliminary data.</text>
</comment>
<dbReference type="SUPFAM" id="SSF53850">
    <property type="entry name" value="Periplasmic binding protein-like II"/>
    <property type="match status" value="1"/>
</dbReference>
<gene>
    <name evidence="3" type="ORF">ACFFNX_48840</name>
</gene>
<feature type="domain" description="SsuA/THI5-like" evidence="2">
    <location>
        <begin position="68"/>
        <end position="251"/>
    </location>
</feature>
<dbReference type="PANTHER" id="PTHR30024">
    <property type="entry name" value="ALIPHATIC SULFONATES-BINDING PROTEIN-RELATED"/>
    <property type="match status" value="1"/>
</dbReference>